<keyword evidence="5" id="KW-1185">Reference proteome</keyword>
<dbReference type="InterPro" id="IPR045337">
    <property type="entry name" value="MmgE_PrpD_C"/>
</dbReference>
<evidence type="ECO:0000259" key="3">
    <source>
        <dbReference type="Pfam" id="PF19305"/>
    </source>
</evidence>
<dbReference type="Gene3D" id="1.10.4100.10">
    <property type="entry name" value="2-methylcitrate dehydratase PrpD"/>
    <property type="match status" value="1"/>
</dbReference>
<feature type="domain" description="MmgE/PrpD N-terminal" evidence="2">
    <location>
        <begin position="15"/>
        <end position="239"/>
    </location>
</feature>
<evidence type="ECO:0000313" key="4">
    <source>
        <dbReference type="EMBL" id="GLQ19599.1"/>
    </source>
</evidence>
<evidence type="ECO:0000313" key="5">
    <source>
        <dbReference type="Proteomes" id="UP001161390"/>
    </source>
</evidence>
<proteinExistence type="inferred from homology"/>
<gene>
    <name evidence="4" type="ORF">GCM10007854_05540</name>
</gene>
<dbReference type="InterPro" id="IPR045336">
    <property type="entry name" value="MmgE_PrpD_N"/>
</dbReference>
<evidence type="ECO:0000256" key="1">
    <source>
        <dbReference type="ARBA" id="ARBA00006174"/>
    </source>
</evidence>
<dbReference type="RefSeq" id="WP_284369388.1">
    <property type="nucleotide sequence ID" value="NZ_BSNJ01000001.1"/>
</dbReference>
<dbReference type="EMBL" id="BSNJ01000001">
    <property type="protein sequence ID" value="GLQ19599.1"/>
    <property type="molecule type" value="Genomic_DNA"/>
</dbReference>
<dbReference type="Pfam" id="PF19305">
    <property type="entry name" value="MmgE_PrpD_C"/>
    <property type="match status" value="1"/>
</dbReference>
<dbReference type="Proteomes" id="UP001161390">
    <property type="component" value="Unassembled WGS sequence"/>
</dbReference>
<protein>
    <recommendedName>
        <fullName evidence="6">MmgE/PrpD family protein</fullName>
    </recommendedName>
</protein>
<dbReference type="InterPro" id="IPR036148">
    <property type="entry name" value="MmgE/PrpD_sf"/>
</dbReference>
<dbReference type="InterPro" id="IPR042188">
    <property type="entry name" value="MmgE/PrpD_sf_2"/>
</dbReference>
<accession>A0ABQ5UXF1</accession>
<feature type="domain" description="MmgE/PrpD C-terminal" evidence="3">
    <location>
        <begin position="258"/>
        <end position="395"/>
    </location>
</feature>
<name>A0ABQ5UXF1_9PROT</name>
<reference evidence="4" key="1">
    <citation type="journal article" date="2014" name="Int. J. Syst. Evol. Microbiol.">
        <title>Complete genome of a new Firmicutes species belonging to the dominant human colonic microbiota ('Ruminococcus bicirculans') reveals two chromosomes and a selective capacity to utilize plant glucans.</title>
        <authorList>
            <consortium name="NISC Comparative Sequencing Program"/>
            <person name="Wegmann U."/>
            <person name="Louis P."/>
            <person name="Goesmann A."/>
            <person name="Henrissat B."/>
            <person name="Duncan S.H."/>
            <person name="Flint H.J."/>
        </authorList>
    </citation>
    <scope>NUCLEOTIDE SEQUENCE</scope>
    <source>
        <strain evidence="4">NBRC 108216</strain>
    </source>
</reference>
<organism evidence="4 5">
    <name type="scientific">Algimonas porphyrae</name>
    <dbReference type="NCBI Taxonomy" id="1128113"/>
    <lineage>
        <taxon>Bacteria</taxon>
        <taxon>Pseudomonadati</taxon>
        <taxon>Pseudomonadota</taxon>
        <taxon>Alphaproteobacteria</taxon>
        <taxon>Maricaulales</taxon>
        <taxon>Robiginitomaculaceae</taxon>
        <taxon>Algimonas</taxon>
    </lineage>
</organism>
<comment type="caution">
    <text evidence="4">The sequence shown here is derived from an EMBL/GenBank/DDBJ whole genome shotgun (WGS) entry which is preliminary data.</text>
</comment>
<dbReference type="SUPFAM" id="SSF103378">
    <property type="entry name" value="2-methylcitrate dehydratase PrpD"/>
    <property type="match status" value="1"/>
</dbReference>
<dbReference type="PANTHER" id="PTHR16943:SF8">
    <property type="entry name" value="2-METHYLCITRATE DEHYDRATASE"/>
    <property type="match status" value="1"/>
</dbReference>
<dbReference type="PANTHER" id="PTHR16943">
    <property type="entry name" value="2-METHYLCITRATE DEHYDRATASE-RELATED"/>
    <property type="match status" value="1"/>
</dbReference>
<sequence length="422" mass="44733">MKTVTQSLATLLARPIGQEDRARAALLLLDWTGCAVAGRSEPAGQKIAAAFPDEIGRCTRIGANPASPQMAALHNGCLGNVLEMDDVDKRAVLHAAPTVIPAALAMAEHVGASMDDCLDAIVVGYEAAIRIGRAVGPGHYAFWHNTATCGPFGAAASACYLLKGSDLVSALGLAGTQSAGLWQTRHETDSMAKQLHAGHAAQVGVQSALLSAQGFQGPRTILEGEQGFFAALCPGADPKDVMFAHEGWLLHETSLKPYPACRHAHPAIDAALKADDDGGEVLLRTYADAIKFCDRPEPSSVIEAKFSLQQSVAVALTGRSPTLNDFEPDAIASHAATRTRVRVEESRNFNEAYPAHYGASIEIGGQVWIATDALGDPEVPMRYDQIRQKAFGLMRHGGMDDPDPLIDAALDRILATYCARLP</sequence>
<dbReference type="Gene3D" id="3.30.1330.120">
    <property type="entry name" value="2-methylcitrate dehydratase PrpD"/>
    <property type="match status" value="1"/>
</dbReference>
<evidence type="ECO:0000259" key="2">
    <source>
        <dbReference type="Pfam" id="PF03972"/>
    </source>
</evidence>
<evidence type="ECO:0008006" key="6">
    <source>
        <dbReference type="Google" id="ProtNLM"/>
    </source>
</evidence>
<comment type="similarity">
    <text evidence="1">Belongs to the PrpD family.</text>
</comment>
<dbReference type="Pfam" id="PF03972">
    <property type="entry name" value="MmgE_PrpD_N"/>
    <property type="match status" value="1"/>
</dbReference>
<dbReference type="InterPro" id="IPR005656">
    <property type="entry name" value="MmgE_PrpD"/>
</dbReference>
<dbReference type="InterPro" id="IPR042183">
    <property type="entry name" value="MmgE/PrpD_sf_1"/>
</dbReference>
<reference evidence="4" key="2">
    <citation type="submission" date="2023-01" db="EMBL/GenBank/DDBJ databases">
        <title>Draft genome sequence of Algimonas porphyrae strain NBRC 108216.</title>
        <authorList>
            <person name="Sun Q."/>
            <person name="Mori K."/>
        </authorList>
    </citation>
    <scope>NUCLEOTIDE SEQUENCE</scope>
    <source>
        <strain evidence="4">NBRC 108216</strain>
    </source>
</reference>